<dbReference type="Gene3D" id="2.180.10.10">
    <property type="entry name" value="RHS repeat-associated core"/>
    <property type="match status" value="1"/>
</dbReference>
<dbReference type="OrthoDB" id="2972467at2"/>
<evidence type="ECO:0000256" key="1">
    <source>
        <dbReference type="SAM" id="SignalP"/>
    </source>
</evidence>
<dbReference type="InterPro" id="IPR036415">
    <property type="entry name" value="Lamin_tail_dom_sf"/>
</dbReference>
<dbReference type="Pfam" id="PF20041">
    <property type="entry name" value="DUF6443"/>
    <property type="match status" value="1"/>
</dbReference>
<dbReference type="InterPro" id="IPR045619">
    <property type="entry name" value="DUF6443"/>
</dbReference>
<keyword evidence="1" id="KW-0732">Signal</keyword>
<evidence type="ECO:0000259" key="2">
    <source>
        <dbReference type="PROSITE" id="PS51841"/>
    </source>
</evidence>
<proteinExistence type="predicted"/>
<dbReference type="Pfam" id="PF00932">
    <property type="entry name" value="LTD"/>
    <property type="match status" value="1"/>
</dbReference>
<dbReference type="Proteomes" id="UP000006394">
    <property type="component" value="Chromosome"/>
</dbReference>
<dbReference type="EnsemblBacteria" id="CAL44363">
    <property type="protein sequence ID" value="CAL44363"/>
    <property type="gene ID" value="FP2308"/>
</dbReference>
<dbReference type="SUPFAM" id="SSF74853">
    <property type="entry name" value="Lamin A/C globular tail domain"/>
    <property type="match status" value="1"/>
</dbReference>
<feature type="signal peptide" evidence="1">
    <location>
        <begin position="1"/>
        <end position="19"/>
    </location>
</feature>
<dbReference type="PROSITE" id="PS51841">
    <property type="entry name" value="LTD"/>
    <property type="match status" value="1"/>
</dbReference>
<dbReference type="PATRIC" id="fig|402612.5.peg.2359"/>
<dbReference type="HOGENOM" id="CLU_240526_0_0_10"/>
<dbReference type="eggNOG" id="COG3209">
    <property type="taxonomic scope" value="Bacteria"/>
</dbReference>
<dbReference type="NCBIfam" id="TIGR03696">
    <property type="entry name" value="Rhs_assc_core"/>
    <property type="match status" value="1"/>
</dbReference>
<dbReference type="InterPro" id="IPR022385">
    <property type="entry name" value="Rhs_assc_core"/>
</dbReference>
<accession>A6H1Y9</accession>
<dbReference type="KEGG" id="fps:FP2308"/>
<evidence type="ECO:0000313" key="3">
    <source>
        <dbReference type="EMBL" id="CAL44363.1"/>
    </source>
</evidence>
<protein>
    <recommendedName>
        <fullName evidence="2">LTD domain-containing protein</fullName>
    </recommendedName>
</protein>
<organism evidence="3 4">
    <name type="scientific">Flavobacterium psychrophilum (strain ATCC 49511 / DSM 21280 / CIP 103535 / JIP02/86)</name>
    <dbReference type="NCBI Taxonomy" id="402612"/>
    <lineage>
        <taxon>Bacteria</taxon>
        <taxon>Pseudomonadati</taxon>
        <taxon>Bacteroidota</taxon>
        <taxon>Flavobacteriia</taxon>
        <taxon>Flavobacteriales</taxon>
        <taxon>Flavobacteriaceae</taxon>
        <taxon>Flavobacterium</taxon>
    </lineage>
</organism>
<dbReference type="InterPro" id="IPR050708">
    <property type="entry name" value="T6SS_VgrG/RHS"/>
</dbReference>
<dbReference type="GeneID" id="66553413"/>
<gene>
    <name evidence="3" type="ordered locus">FP2308</name>
</gene>
<feature type="chain" id="PRO_5002694500" description="LTD domain-containing protein" evidence="1">
    <location>
        <begin position="20"/>
        <end position="1752"/>
    </location>
</feature>
<name>A6H1Y9_FLAPJ</name>
<dbReference type="PANTHER" id="PTHR32305">
    <property type="match status" value="1"/>
</dbReference>
<dbReference type="PANTHER" id="PTHR32305:SF15">
    <property type="entry name" value="PROTEIN RHSA-RELATED"/>
    <property type="match status" value="1"/>
</dbReference>
<evidence type="ECO:0000313" key="4">
    <source>
        <dbReference type="Proteomes" id="UP000006394"/>
    </source>
</evidence>
<keyword evidence="4" id="KW-1185">Reference proteome</keyword>
<feature type="domain" description="LTD" evidence="2">
    <location>
        <begin position="62"/>
        <end position="238"/>
    </location>
</feature>
<dbReference type="EMBL" id="AM398681">
    <property type="protein sequence ID" value="CAL44363.1"/>
    <property type="molecule type" value="Genomic_DNA"/>
</dbReference>
<dbReference type="Gene3D" id="2.60.40.1260">
    <property type="entry name" value="Lamin Tail domain"/>
    <property type="match status" value="1"/>
</dbReference>
<dbReference type="STRING" id="402612.FP2308"/>
<dbReference type="RefSeq" id="WP_011964397.1">
    <property type="nucleotide sequence ID" value="NC_009613.3"/>
</dbReference>
<sequence length="1752" mass="191836">MIKKFLLIAIVTIGLSSHAQTTLNSTITSSQTVQDPVHVRMLPGFNVLSSPNLTFTARIGNNTGNATAVINSNCEKYGKIVISEIHFDTHYNEKIESKYHYFGEYIELYNSSNVPVDLNGWVIRDNHTRFKFSNNGYNTNLIIQPGGYKIITYNGFYAYGANNIHDSNPAPAGGAASTIGGREKFVELFPELAPRIANQDFDPTDIILQNTMVLYNDTDIVSLYAPNGKVIDEIAYENRGDSTLTLAFPNALSITPKLDNEDGGVFNGPLGLVYKRDAFGTIEYESDGITPQLIQKDEFKQAIYRSTIDSYYSNGAPITIAVATASPGIMPQMTIPLRDLDPFLLYTPDNNANSTESIVYDIKDGSIIGQSKTYFDDLGKPKVSLSKDFQNNKVWGSEVMYDNFGRKSKESFPTTTCMDFDNINFLSNPNMKSLFLDKYYSNNNTQEVYQATAEQPYSEVNYDTLNPGNVINVVGGNKIDDGSGTPQWKTGFSYTVPAAQEMYYAFGSNYFNDNRDVNYHLNTLQDKTFPVYDNLGMTHYWTKVVTSQADMIAASLLPSTTMPSGGELFDVRVNSPLEIGKIYKVTRYGVPCLVQVIKQPATFRDVTTAVGTPLDVLAGNWATFSDINYYYSLDYVQQTTTVLNNTNNIIAGLKAFKSIGIDANGVENVSFSDSDGKSLAAARSGGTLKYPVTSLIGNQGFVDIHLPKGCDGTLVFLGGAALYNVYNLRTGTLLTSAEKANMAAGVYRVELINNTNPLALTYIDKTTGAINLVSPTSKGVTYKVNYYDYTINIYNKTGQLLKNVQPNGYQANATIVATPSHMTAVGFASSYLYNDQGQVKQATSADEGTSKFLYRQDGQIRYSQSALQADTKVSYTDYDSYGRPIESGVITSTTGIWALASANPDGALISGTRSEQTFTVYDYIANNTTSVAIPTALTLSSVLTAEGISPANYNQNNLSGNVAITFSKTGTTINAITWYSYDLYGRSEWMVQYNEGLGAKTIHYQYDYKGNVKKVLFQKDKTAELFVHQYTYNLNNVLTKVETSKDNSTFITHADYDYYVSGELKRVNIAQGAQGLDYVYTLGGQLKSINHPSLEQAKDPGHDANDVFGLTLDYFNGDYQRANTNIASSPTIAGTNQDFNGNIKAARWANKTDISTGAGQQAYVYNYNRNGWMTDATFGATNNTGAITTATKFKEGALTYDANGNIKTLQRSNQAGTVTDNLVYNYTNSGTNQLKNVTENAAVTTDPTDIENQAANNYSYDVLGQMTRNVKENINYFYNTQGLVTEVQKAGHAVIKMFYNERGQRVKKESYNTSTFALTSTDYYALDISGNAMAIYNKPAGSVIAQNELPIYGLSRLGVYMKSSNPANDYMNYQITDHLGNVRAIIKKVVNNPVVAIYSYADYYPFGEKLPTRDNITGNYRYAYQGQELDGETGMEAFQLRLWDGRLGRWLSPDPMGQYASPYLGMGNNPVNGIDPNGGEWYPTYKTITGLTKGLAKGAKGLFHSLYYLGDTAEGLGNFGLMTIGSSGIFGGMSAPNSSYMNTLIFDAKFGTQTNQTYTALGNSIENYGNRLISDDEEESASAIGEGLFAIFGTKGLGALSKVGYVRYVPIVAEAGVSGEILALQGVVEGGGNFVYRSLTSANAESLAAGNGIFAKAPGGSWTLEQHLIKGSSVNSFLNDPWLATSSDINIANSFSSGNGLIRVDLSKISSEAIQRGYMNLGRSSAGYHYSVWQQEVSIFGHIPHEAIQKIK</sequence>
<dbReference type="InterPro" id="IPR001322">
    <property type="entry name" value="Lamin_tail_dom"/>
</dbReference>
<reference evidence="3 4" key="1">
    <citation type="journal article" date="2007" name="Nat. Biotechnol.">
        <title>Complete genome sequence of the fish pathogen Flavobacterium psychrophilum.</title>
        <authorList>
            <person name="Duchaud E."/>
            <person name="Boussaha M."/>
            <person name="Loux V."/>
            <person name="Bernardet J.F."/>
            <person name="Michel C."/>
            <person name="Kerouault B."/>
            <person name="Mondot S."/>
            <person name="Nicolas P."/>
            <person name="Bossy R."/>
            <person name="Caron C."/>
            <person name="Bessieres P."/>
            <person name="Gibrat J.F."/>
            <person name="Claverol S."/>
            <person name="Dumetz F."/>
            <person name="Le Henaff M."/>
            <person name="Benmansour A."/>
        </authorList>
    </citation>
    <scope>NUCLEOTIDE SEQUENCE [LARGE SCALE GENOMIC DNA]</scope>
    <source>
        <strain evidence="4">ATCC 49511 / DSM 21280 / CIP 103535 / JIP02/86</strain>
    </source>
</reference>